<keyword evidence="2" id="KW-0472">Membrane</keyword>
<reference evidence="3 4" key="1">
    <citation type="submission" date="2024-09" db="EMBL/GenBank/DDBJ databases">
        <authorList>
            <person name="Sun Q."/>
            <person name="Mori K."/>
        </authorList>
    </citation>
    <scope>NUCLEOTIDE SEQUENCE [LARGE SCALE GENOMIC DNA]</scope>
    <source>
        <strain evidence="3 4">NCAIM B.02621</strain>
    </source>
</reference>
<gene>
    <name evidence="3" type="ORF">ACFFGE_06720</name>
</gene>
<keyword evidence="2" id="KW-1133">Transmembrane helix</keyword>
<evidence type="ECO:0000313" key="3">
    <source>
        <dbReference type="EMBL" id="MFC0633568.1"/>
    </source>
</evidence>
<dbReference type="EMBL" id="JBHLSW010000004">
    <property type="protein sequence ID" value="MFC0633568.1"/>
    <property type="molecule type" value="Genomic_DNA"/>
</dbReference>
<comment type="caution">
    <text evidence="3">The sequence shown here is derived from an EMBL/GenBank/DDBJ whole genome shotgun (WGS) entry which is preliminary data.</text>
</comment>
<evidence type="ECO:0000256" key="1">
    <source>
        <dbReference type="SAM" id="MobiDB-lite"/>
    </source>
</evidence>
<name>A0ABV6R1S0_9CAUL</name>
<dbReference type="RefSeq" id="WP_376835478.1">
    <property type="nucleotide sequence ID" value="NZ_JBHLSW010000004.1"/>
</dbReference>
<keyword evidence="4" id="KW-1185">Reference proteome</keyword>
<feature type="compositionally biased region" description="Basic residues" evidence="1">
    <location>
        <begin position="198"/>
        <end position="207"/>
    </location>
</feature>
<organism evidence="3 4">
    <name type="scientific">Brevundimonas balnearis</name>
    <dbReference type="NCBI Taxonomy" id="1572858"/>
    <lineage>
        <taxon>Bacteria</taxon>
        <taxon>Pseudomonadati</taxon>
        <taxon>Pseudomonadota</taxon>
        <taxon>Alphaproteobacteria</taxon>
        <taxon>Caulobacterales</taxon>
        <taxon>Caulobacteraceae</taxon>
        <taxon>Brevundimonas</taxon>
    </lineage>
</organism>
<evidence type="ECO:0000313" key="4">
    <source>
        <dbReference type="Proteomes" id="UP001589906"/>
    </source>
</evidence>
<dbReference type="Proteomes" id="UP001589906">
    <property type="component" value="Unassembled WGS sequence"/>
</dbReference>
<protein>
    <submittedName>
        <fullName evidence="3">Uncharacterized protein</fullName>
    </submittedName>
</protein>
<feature type="transmembrane region" description="Helical" evidence="2">
    <location>
        <begin position="32"/>
        <end position="56"/>
    </location>
</feature>
<feature type="region of interest" description="Disordered" evidence="1">
    <location>
        <begin position="190"/>
        <end position="217"/>
    </location>
</feature>
<proteinExistence type="predicted"/>
<accession>A0ABV6R1S0</accession>
<evidence type="ECO:0000256" key="2">
    <source>
        <dbReference type="SAM" id="Phobius"/>
    </source>
</evidence>
<sequence length="217" mass="23521">MGRREIIISALLAGLGLGGTSAVAGMTSTASIYTPYLLGLGWAAVLGSFVGLAVMFRNAPKAMIATTQALIEQAPERQFLDPDITPEVLRKKTENRTSVQIDALTKTYAGKWLRVSGRVFDVTSINFHKRDSFALHVEEETRPHLPSVMVVFGEPWLDQLSAMNKGDWITCVGMIDRLQGGVTLVSGEIEHIGEPPPKKARTPRTRKPTGASGRPPA</sequence>
<keyword evidence="2" id="KW-0812">Transmembrane</keyword>